<reference evidence="5" key="1">
    <citation type="submission" date="2015-09" db="EMBL/GenBank/DDBJ databases">
        <authorList>
            <person name="Fill T.P."/>
            <person name="Baretta J.F."/>
            <person name="de Almeida L.G."/>
            <person name="Rocha M."/>
            <person name="de Souza D.H."/>
            <person name="Malavazi I."/>
            <person name="Cerdeira L.T."/>
            <person name="Hong H."/>
            <person name="Samborskyy M."/>
            <person name="de Vasconcelos A.T."/>
            <person name="Leadlay P."/>
            <person name="Rodrigues-Filho E."/>
        </authorList>
    </citation>
    <scope>NUCLEOTIDE SEQUENCE [LARGE SCALE GENOMIC DNA]</scope>
    <source>
        <strain evidence="5">LaBioMMi 136</strain>
    </source>
</reference>
<dbReference type="EMBL" id="LJBN01000116">
    <property type="protein sequence ID" value="OOQ89073.1"/>
    <property type="molecule type" value="Genomic_DNA"/>
</dbReference>
<name>A0A1S9RU71_PENBI</name>
<proteinExistence type="inferred from homology"/>
<dbReference type="InterPro" id="IPR008991">
    <property type="entry name" value="Translation_prot_SH3-like_sf"/>
</dbReference>
<dbReference type="GO" id="GO:0005762">
    <property type="term" value="C:mitochondrial large ribosomal subunit"/>
    <property type="evidence" value="ECO:0007669"/>
    <property type="project" value="TreeGrafter"/>
</dbReference>
<comment type="similarity">
    <text evidence="1">Belongs to the bacterial ribosomal protein bL19 family.</text>
</comment>
<sequence>MQQSASHRAKVKRETKVEAEKIIAEQNQGLAEILPVRSIQNSTPTFSLLSSKFITTMAALPTMRPLGCLRSLLKTQEAIQPQLGRRFLSTAYSQRPQRVPLPQNVPEHFLSQLPIRMRPENAPKPIKVYTPPPSARKACKDPIAKVTESQLETLDPKGERKALFDYRRNPRSVKPGDIVRVTFKNGDPFNGVVLSIKLRGIDTSILLRNELTRVAVEMSVKVFNPNIQSVEIVQRAQRKIRRARLYYMRSRKHDRRSVENVVNAYLRQKRAFMGKR</sequence>
<dbReference type="Proteomes" id="UP000190744">
    <property type="component" value="Unassembled WGS sequence"/>
</dbReference>
<dbReference type="GO" id="GO:0003735">
    <property type="term" value="F:structural constituent of ribosome"/>
    <property type="evidence" value="ECO:0007669"/>
    <property type="project" value="InterPro"/>
</dbReference>
<accession>A0A1S9RU71</accession>
<dbReference type="SUPFAM" id="SSF50104">
    <property type="entry name" value="Translation proteins SH3-like domain"/>
    <property type="match status" value="1"/>
</dbReference>
<dbReference type="PANTHER" id="PTHR15680">
    <property type="entry name" value="RIBOSOMAL PROTEIN L19"/>
    <property type="match status" value="1"/>
</dbReference>
<dbReference type="InterPro" id="IPR001857">
    <property type="entry name" value="Ribosomal_bL19"/>
</dbReference>
<dbReference type="Pfam" id="PF01245">
    <property type="entry name" value="Ribosomal_L19"/>
    <property type="match status" value="1"/>
</dbReference>
<evidence type="ECO:0000313" key="4">
    <source>
        <dbReference type="EMBL" id="OOQ89073.1"/>
    </source>
</evidence>
<dbReference type="InterPro" id="IPR038657">
    <property type="entry name" value="Ribosomal_bL19_sf"/>
</dbReference>
<protein>
    <submittedName>
        <fullName evidence="4">Mitochondrial 54S ribosomal protein IMG1</fullName>
    </submittedName>
</protein>
<dbReference type="GO" id="GO:0006412">
    <property type="term" value="P:translation"/>
    <property type="evidence" value="ECO:0007669"/>
    <property type="project" value="InterPro"/>
</dbReference>
<comment type="caution">
    <text evidence="4">The sequence shown here is derived from an EMBL/GenBank/DDBJ whole genome shotgun (WGS) entry which is preliminary data.</text>
</comment>
<gene>
    <name evidence="4" type="ORF">PEBR_10513</name>
</gene>
<keyword evidence="2 4" id="KW-0689">Ribosomal protein</keyword>
<keyword evidence="3" id="KW-0687">Ribonucleoprotein</keyword>
<evidence type="ECO:0000256" key="3">
    <source>
        <dbReference type="ARBA" id="ARBA00023274"/>
    </source>
</evidence>
<evidence type="ECO:0000256" key="2">
    <source>
        <dbReference type="ARBA" id="ARBA00022980"/>
    </source>
</evidence>
<evidence type="ECO:0000256" key="1">
    <source>
        <dbReference type="ARBA" id="ARBA00005781"/>
    </source>
</evidence>
<dbReference type="PANTHER" id="PTHR15680:SF9">
    <property type="entry name" value="LARGE RIBOSOMAL SUBUNIT PROTEIN BL19M"/>
    <property type="match status" value="1"/>
</dbReference>
<organism evidence="4 5">
    <name type="scientific">Penicillium brasilianum</name>
    <dbReference type="NCBI Taxonomy" id="104259"/>
    <lineage>
        <taxon>Eukaryota</taxon>
        <taxon>Fungi</taxon>
        <taxon>Dikarya</taxon>
        <taxon>Ascomycota</taxon>
        <taxon>Pezizomycotina</taxon>
        <taxon>Eurotiomycetes</taxon>
        <taxon>Eurotiomycetidae</taxon>
        <taxon>Eurotiales</taxon>
        <taxon>Aspergillaceae</taxon>
        <taxon>Penicillium</taxon>
    </lineage>
</organism>
<dbReference type="Gene3D" id="2.30.30.790">
    <property type="match status" value="1"/>
</dbReference>
<dbReference type="AlphaFoldDB" id="A0A1S9RU71"/>
<evidence type="ECO:0000313" key="5">
    <source>
        <dbReference type="Proteomes" id="UP000190744"/>
    </source>
</evidence>